<protein>
    <recommendedName>
        <fullName evidence="7">Amidophosphoribosyltransferase</fullName>
        <shortName evidence="7">ATase</shortName>
        <ecNumber evidence="7">2.4.2.14</ecNumber>
    </recommendedName>
    <alternativeName>
        <fullName evidence="7">Glutamine phosphoribosylpyrophosphate amidotransferase</fullName>
        <shortName evidence="7">GPATase</shortName>
    </alternativeName>
</protein>
<keyword evidence="3 7" id="KW-0328">Glycosyltransferase</keyword>
<dbReference type="InterPro" id="IPR029057">
    <property type="entry name" value="PRTase-like"/>
</dbReference>
<dbReference type="Pfam" id="PF13537">
    <property type="entry name" value="GATase_7"/>
    <property type="match status" value="1"/>
</dbReference>
<dbReference type="SUPFAM" id="SSF56235">
    <property type="entry name" value="N-terminal nucleophile aminohydrolases (Ntn hydrolases)"/>
    <property type="match status" value="1"/>
</dbReference>
<feature type="binding site" evidence="7 10">
    <location>
        <position position="307"/>
    </location>
    <ligand>
        <name>Mg(2+)</name>
        <dbReference type="ChEBI" id="CHEBI:18420"/>
    </ligand>
</feature>
<feature type="binding site" evidence="7 10">
    <location>
        <position position="369"/>
    </location>
    <ligand>
        <name>Mg(2+)</name>
        <dbReference type="ChEBI" id="CHEBI:18420"/>
    </ligand>
</feature>
<feature type="binding site" evidence="7 11">
    <location>
        <position position="260"/>
    </location>
    <ligand>
        <name>[4Fe-4S] cluster</name>
        <dbReference type="ChEBI" id="CHEBI:49883"/>
    </ligand>
</feature>
<dbReference type="PIRSF" id="PIRSF000485">
    <property type="entry name" value="Amd_phspho_trans"/>
    <property type="match status" value="1"/>
</dbReference>
<dbReference type="AlphaFoldDB" id="A0AAW6TT40"/>
<evidence type="ECO:0000256" key="5">
    <source>
        <dbReference type="ARBA" id="ARBA00022755"/>
    </source>
</evidence>
<dbReference type="EC" id="2.4.2.14" evidence="7"/>
<evidence type="ECO:0000313" key="14">
    <source>
        <dbReference type="Proteomes" id="UP001431776"/>
    </source>
</evidence>
<accession>A0AAW6TT40</accession>
<keyword evidence="7 10" id="KW-0460">Magnesium</keyword>
<dbReference type="Proteomes" id="UP001431776">
    <property type="component" value="Unassembled WGS sequence"/>
</dbReference>
<dbReference type="RefSeq" id="WP_349244264.1">
    <property type="nucleotide sequence ID" value="NZ_JASCXX010000007.1"/>
</dbReference>
<evidence type="ECO:0000256" key="1">
    <source>
        <dbReference type="ARBA" id="ARBA00005209"/>
    </source>
</evidence>
<dbReference type="InterPro" id="IPR005854">
    <property type="entry name" value="PurF"/>
</dbReference>
<feature type="active site" description="Nucleophile" evidence="7 9">
    <location>
        <position position="21"/>
    </location>
</feature>
<evidence type="ECO:0000256" key="4">
    <source>
        <dbReference type="ARBA" id="ARBA00022679"/>
    </source>
</evidence>
<dbReference type="Gene3D" id="3.40.50.2020">
    <property type="match status" value="1"/>
</dbReference>
<evidence type="ECO:0000259" key="12">
    <source>
        <dbReference type="PROSITE" id="PS51278"/>
    </source>
</evidence>
<dbReference type="Gene3D" id="3.60.20.10">
    <property type="entry name" value="Glutamine Phosphoribosylpyrophosphate, subunit 1, domain 1"/>
    <property type="match status" value="1"/>
</dbReference>
<dbReference type="NCBIfam" id="TIGR01134">
    <property type="entry name" value="purF"/>
    <property type="match status" value="1"/>
</dbReference>
<dbReference type="InterPro" id="IPR017932">
    <property type="entry name" value="GATase_2_dom"/>
</dbReference>
<feature type="binding site" evidence="7 10">
    <location>
        <position position="370"/>
    </location>
    <ligand>
        <name>Mg(2+)</name>
        <dbReference type="ChEBI" id="CHEBI:18420"/>
    </ligand>
</feature>
<dbReference type="PANTHER" id="PTHR11907">
    <property type="entry name" value="AMIDOPHOSPHORIBOSYLTRANSFERASE"/>
    <property type="match status" value="1"/>
</dbReference>
<comment type="pathway">
    <text evidence="1 7 8">Purine metabolism; IMP biosynthesis via de novo pathway; N(1)-(5-phospho-D-ribosyl)glycinamide from 5-phospho-alpha-D-ribose 1-diphosphate: step 1/2.</text>
</comment>
<feature type="binding site" evidence="7 11">
    <location>
        <position position="460"/>
    </location>
    <ligand>
        <name>[4Fe-4S] cluster</name>
        <dbReference type="ChEBI" id="CHEBI:49883"/>
    </ligand>
</feature>
<name>A0AAW6TT40_9BACT</name>
<dbReference type="HAMAP" id="MF_01931">
    <property type="entry name" value="PurF"/>
    <property type="match status" value="1"/>
</dbReference>
<organism evidence="13 14">
    <name type="scientific">Anaerobaca lacustris</name>
    <dbReference type="NCBI Taxonomy" id="3044600"/>
    <lineage>
        <taxon>Bacteria</taxon>
        <taxon>Pseudomonadati</taxon>
        <taxon>Planctomycetota</taxon>
        <taxon>Phycisphaerae</taxon>
        <taxon>Sedimentisphaerales</taxon>
        <taxon>Anaerobacaceae</taxon>
        <taxon>Anaerobaca</taxon>
    </lineage>
</organism>
<feature type="domain" description="Glutamine amidotransferase type-2" evidence="12">
    <location>
        <begin position="21"/>
        <end position="242"/>
    </location>
</feature>
<evidence type="ECO:0000256" key="11">
    <source>
        <dbReference type="PIRSR" id="PIRSR000485-3"/>
    </source>
</evidence>
<evidence type="ECO:0000313" key="13">
    <source>
        <dbReference type="EMBL" id="MDI6448853.1"/>
    </source>
</evidence>
<comment type="cofactor">
    <cofactor evidence="7 10">
        <name>Mg(2+)</name>
        <dbReference type="ChEBI" id="CHEBI:18420"/>
    </cofactor>
    <text evidence="7 10">Binds 1 Mg(2+) ion per subunit.</text>
</comment>
<keyword evidence="5 7" id="KW-0658">Purine biosynthesis</keyword>
<dbReference type="SUPFAM" id="SSF53271">
    <property type="entry name" value="PRTase-like"/>
    <property type="match status" value="1"/>
</dbReference>
<dbReference type="GO" id="GO:0006189">
    <property type="term" value="P:'de novo' IMP biosynthetic process"/>
    <property type="evidence" value="ECO:0007669"/>
    <property type="project" value="UniProtKB-UniRule"/>
</dbReference>
<comment type="caution">
    <text evidence="13">The sequence shown here is derived from an EMBL/GenBank/DDBJ whole genome shotgun (WGS) entry which is preliminary data.</text>
</comment>
<dbReference type="GO" id="GO:0000287">
    <property type="term" value="F:magnesium ion binding"/>
    <property type="evidence" value="ECO:0007669"/>
    <property type="project" value="UniProtKB-UniRule"/>
</dbReference>
<dbReference type="InterPro" id="IPR029055">
    <property type="entry name" value="Ntn_hydrolases_N"/>
</dbReference>
<evidence type="ECO:0000256" key="10">
    <source>
        <dbReference type="PIRSR" id="PIRSR000485-2"/>
    </source>
</evidence>
<dbReference type="InterPro" id="IPR000836">
    <property type="entry name" value="PRTase_dom"/>
</dbReference>
<gene>
    <name evidence="7 13" type="primary">purF</name>
    <name evidence="13" type="ORF">QJ522_07325</name>
</gene>
<proteinExistence type="inferred from homology"/>
<dbReference type="CDD" id="cd00715">
    <property type="entry name" value="GPATase_N"/>
    <property type="match status" value="1"/>
</dbReference>
<dbReference type="GO" id="GO:0004044">
    <property type="term" value="F:amidophosphoribosyltransferase activity"/>
    <property type="evidence" value="ECO:0007669"/>
    <property type="project" value="UniProtKB-UniRule"/>
</dbReference>
<keyword evidence="7 11" id="KW-0411">Iron-sulfur</keyword>
<evidence type="ECO:0000256" key="9">
    <source>
        <dbReference type="PIRSR" id="PIRSR000485-1"/>
    </source>
</evidence>
<comment type="similarity">
    <text evidence="2 7 8">In the C-terminal section; belongs to the purine/pyrimidine phosphoribosyltransferase family.</text>
</comment>
<evidence type="ECO:0000256" key="3">
    <source>
        <dbReference type="ARBA" id="ARBA00022676"/>
    </source>
</evidence>
<feature type="binding site" evidence="7 11">
    <location>
        <position position="406"/>
    </location>
    <ligand>
        <name>[4Fe-4S] cluster</name>
        <dbReference type="ChEBI" id="CHEBI:49883"/>
    </ligand>
</feature>
<dbReference type="PROSITE" id="PS51278">
    <property type="entry name" value="GATASE_TYPE_2"/>
    <property type="match status" value="1"/>
</dbReference>
<comment type="function">
    <text evidence="7">Catalyzes the formation of phosphoribosylamine from phosphoribosylpyrophosphate (PRPP) and glutamine.</text>
</comment>
<keyword evidence="6 7" id="KW-0315">Glutamine amidotransferase</keyword>
<dbReference type="InterPro" id="IPR035584">
    <property type="entry name" value="PurF_N"/>
</dbReference>
<feature type="binding site" evidence="7 11">
    <location>
        <position position="457"/>
    </location>
    <ligand>
        <name>[4Fe-4S] cluster</name>
        <dbReference type="ChEBI" id="CHEBI:49883"/>
    </ligand>
</feature>
<keyword evidence="7 11" id="KW-0408">Iron</keyword>
<keyword evidence="14" id="KW-1185">Reference proteome</keyword>
<keyword evidence="4 7" id="KW-0808">Transferase</keyword>
<evidence type="ECO:0000256" key="6">
    <source>
        <dbReference type="ARBA" id="ARBA00022962"/>
    </source>
</evidence>
<dbReference type="GO" id="GO:0009113">
    <property type="term" value="P:purine nucleobase biosynthetic process"/>
    <property type="evidence" value="ECO:0007669"/>
    <property type="project" value="UniProtKB-UniRule"/>
</dbReference>
<evidence type="ECO:0000256" key="2">
    <source>
        <dbReference type="ARBA" id="ARBA00010138"/>
    </source>
</evidence>
<evidence type="ECO:0000256" key="8">
    <source>
        <dbReference type="PIRNR" id="PIRNR000485"/>
    </source>
</evidence>
<dbReference type="CDD" id="cd06223">
    <property type="entry name" value="PRTases_typeI"/>
    <property type="match status" value="1"/>
</dbReference>
<sequence>MSEPLSECDGNEVFPEKKEECGLFGIFGDADAVQKTYFGLHSLQHRGQEAAGIASSDGEFIQCYKGMGNVSRVFRTGSGILEKLANSMAIGHVRYSTAGSSNVENSQPMLAEYSRGQVAVAHNGNLINAGLLRDEYEAYGSIFKCTSDTEIIVHLLAKPTHQTKPDPLGHVLNHLQGAYSLLFMFADHIAAARDPYGIKPLCIGRTEQGAYVVASESCAFDAIGAEYVREVEPGEIVRLDAKGLHSRFFVRRGDITPAHCIFEHVYFSKQNSLVFGENVHVLRKKLGRQLAREYPVEADVVIPVPDSGTSAAIGYAEQSGIPFDMGFVRSHYVGRTFIAPDQRLREMAVRLKLAVIKEVVAGKRIVVVDDSIVRGTTTRGKIRTLREAGATEIHMRVSCPPIRYPCYYGIDFPTKEELLANNRDLDEIKDFLEVDSVGYLSLEGLLSCAALPADHYCTACWSGKYRIPIDIALNKFTMEHYQMTMFEDFSAAHE</sequence>
<evidence type="ECO:0000256" key="7">
    <source>
        <dbReference type="HAMAP-Rule" id="MF_01931"/>
    </source>
</evidence>
<comment type="cofactor">
    <cofactor evidence="7 11">
        <name>[4Fe-4S] cluster</name>
        <dbReference type="ChEBI" id="CHEBI:49883"/>
    </cofactor>
    <text evidence="7 11">Binds 1 [4Fe-4S] cluster per subunit.</text>
</comment>
<keyword evidence="7" id="KW-0004">4Fe-4S</keyword>
<comment type="catalytic activity">
    <reaction evidence="7 8">
        <text>5-phospho-beta-D-ribosylamine + L-glutamate + diphosphate = 5-phospho-alpha-D-ribose 1-diphosphate + L-glutamine + H2O</text>
        <dbReference type="Rhea" id="RHEA:14905"/>
        <dbReference type="ChEBI" id="CHEBI:15377"/>
        <dbReference type="ChEBI" id="CHEBI:29985"/>
        <dbReference type="ChEBI" id="CHEBI:33019"/>
        <dbReference type="ChEBI" id="CHEBI:58017"/>
        <dbReference type="ChEBI" id="CHEBI:58359"/>
        <dbReference type="ChEBI" id="CHEBI:58681"/>
        <dbReference type="EC" id="2.4.2.14"/>
    </reaction>
</comment>
<dbReference type="Pfam" id="PF00156">
    <property type="entry name" value="Pribosyltran"/>
    <property type="match status" value="1"/>
</dbReference>
<dbReference type="GO" id="GO:0051539">
    <property type="term" value="F:4 iron, 4 sulfur cluster binding"/>
    <property type="evidence" value="ECO:0007669"/>
    <property type="project" value="UniProtKB-KW"/>
</dbReference>
<keyword evidence="7 10" id="KW-0479">Metal-binding</keyword>
<dbReference type="EMBL" id="JASCXX010000007">
    <property type="protein sequence ID" value="MDI6448853.1"/>
    <property type="molecule type" value="Genomic_DNA"/>
</dbReference>
<reference evidence="13" key="1">
    <citation type="submission" date="2023-05" db="EMBL/GenBank/DDBJ databases">
        <title>Anaerotaeda fermentans gen. nov., sp. nov., a novel anaerobic planctomycete of the new family within the order Sedimentisphaerales isolated from Taman Peninsula, Russia.</title>
        <authorList>
            <person name="Khomyakova M.A."/>
            <person name="Merkel A.Y."/>
            <person name="Slobodkin A.I."/>
        </authorList>
    </citation>
    <scope>NUCLEOTIDE SEQUENCE</scope>
    <source>
        <strain evidence="13">M17dextr</strain>
    </source>
</reference>